<proteinExistence type="predicted"/>
<gene>
    <name evidence="1" type="ORF">KC01_LOCUS40853</name>
</gene>
<dbReference type="PANTHER" id="PTHR31198">
    <property type="entry name" value="COILED-COIL DOMAIN-CONTAINING PROTEIN 84"/>
    <property type="match status" value="1"/>
</dbReference>
<organism evidence="1 2">
    <name type="scientific">Knipowitschia caucasica</name>
    <name type="common">Caucasian dwarf goby</name>
    <name type="synonym">Pomatoschistus caucasicus</name>
    <dbReference type="NCBI Taxonomy" id="637954"/>
    <lineage>
        <taxon>Eukaryota</taxon>
        <taxon>Metazoa</taxon>
        <taxon>Chordata</taxon>
        <taxon>Craniata</taxon>
        <taxon>Vertebrata</taxon>
        <taxon>Euteleostomi</taxon>
        <taxon>Actinopterygii</taxon>
        <taxon>Neopterygii</taxon>
        <taxon>Teleostei</taxon>
        <taxon>Neoteleostei</taxon>
        <taxon>Acanthomorphata</taxon>
        <taxon>Gobiaria</taxon>
        <taxon>Gobiiformes</taxon>
        <taxon>Gobioidei</taxon>
        <taxon>Gobiidae</taxon>
        <taxon>Gobiinae</taxon>
        <taxon>Knipowitschia</taxon>
    </lineage>
</organism>
<name>A0AAV2MNE6_KNICA</name>
<evidence type="ECO:0008006" key="3">
    <source>
        <dbReference type="Google" id="ProtNLM"/>
    </source>
</evidence>
<dbReference type="Proteomes" id="UP001497482">
    <property type="component" value="Chromosome 9"/>
</dbReference>
<evidence type="ECO:0000313" key="2">
    <source>
        <dbReference type="Proteomes" id="UP001497482"/>
    </source>
</evidence>
<dbReference type="AlphaFoldDB" id="A0AAV2MNE6"/>
<dbReference type="InterPro" id="IPR028015">
    <property type="entry name" value="CCDC84-like"/>
</dbReference>
<accession>A0AAV2MNE6</accession>
<evidence type="ECO:0000313" key="1">
    <source>
        <dbReference type="EMBL" id="CAL1614822.1"/>
    </source>
</evidence>
<dbReference type="EMBL" id="OZ035831">
    <property type="protein sequence ID" value="CAL1614822.1"/>
    <property type="molecule type" value="Genomic_DNA"/>
</dbReference>
<dbReference type="Pfam" id="PF14968">
    <property type="entry name" value="CCDC84"/>
    <property type="match status" value="1"/>
</dbReference>
<protein>
    <recommendedName>
        <fullName evidence="3">Coiled-coil domain containing 84</fullName>
    </recommendedName>
</protein>
<sequence>MKTVSKVKEARRLLKKPQVQKFDGSLHTQKFWCYCCGLEVEKNVTDGNMMVLFAGLIEHMATPEHRKNTHTFWWQNKAEQKLKDKFLFSKEEVDRFKAEVQTALGSFVEEEEDFIKQEAECIRLQEKQRQEILMSLSEVCLYPT</sequence>
<reference evidence="1 2" key="1">
    <citation type="submission" date="2024-04" db="EMBL/GenBank/DDBJ databases">
        <authorList>
            <person name="Waldvogel A.-M."/>
            <person name="Schoenle A."/>
        </authorList>
    </citation>
    <scope>NUCLEOTIDE SEQUENCE [LARGE SCALE GENOMIC DNA]</scope>
</reference>
<keyword evidence="2" id="KW-1185">Reference proteome</keyword>
<dbReference type="PANTHER" id="PTHR31198:SF1">
    <property type="entry name" value="CENTROSOMAL AT-AC SPLICING FACTOR"/>
    <property type="match status" value="1"/>
</dbReference>